<protein>
    <recommendedName>
        <fullName evidence="3">Capsule assembly Wzi family protein</fullName>
    </recommendedName>
</protein>
<proteinExistence type="predicted"/>
<dbReference type="RefSeq" id="WP_202335846.1">
    <property type="nucleotide sequence ID" value="NZ_CP068439.1"/>
</dbReference>
<dbReference type="Pfam" id="PF14052">
    <property type="entry name" value="Caps_assemb_Wzi"/>
    <property type="match status" value="1"/>
</dbReference>
<dbReference type="Gene3D" id="2.40.160.130">
    <property type="entry name" value="Capsule assembly protein Wzi"/>
    <property type="match status" value="1"/>
</dbReference>
<evidence type="ECO:0008006" key="3">
    <source>
        <dbReference type="Google" id="ProtNLM"/>
    </source>
</evidence>
<accession>A0ABX7DPG6</accession>
<dbReference type="Proteomes" id="UP000629420">
    <property type="component" value="Chromosome"/>
</dbReference>
<organism evidence="1 2">
    <name type="scientific">Aequorivita iocasae</name>
    <dbReference type="NCBI Taxonomy" id="2803865"/>
    <lineage>
        <taxon>Bacteria</taxon>
        <taxon>Pseudomonadati</taxon>
        <taxon>Bacteroidota</taxon>
        <taxon>Flavobacteriia</taxon>
        <taxon>Flavobacteriales</taxon>
        <taxon>Flavobacteriaceae</taxon>
        <taxon>Aequorivita</taxon>
    </lineage>
</organism>
<dbReference type="InterPro" id="IPR026950">
    <property type="entry name" value="Caps_assemb_Wzi"/>
</dbReference>
<reference evidence="1 2" key="1">
    <citation type="submission" date="2021-01" db="EMBL/GenBank/DDBJ databases">
        <title>Aequorivita sp. strain KX20305, a bacterium isolated from the sediment collected at a cold seep field in South China Sea.</title>
        <authorList>
            <person name="Zhang H."/>
            <person name="Li C."/>
        </authorList>
    </citation>
    <scope>NUCLEOTIDE SEQUENCE [LARGE SCALE GENOMIC DNA]</scope>
    <source>
        <strain evidence="1 2">KX20305</strain>
    </source>
</reference>
<gene>
    <name evidence="1" type="ORF">JK629_11910</name>
</gene>
<dbReference type="InterPro" id="IPR038636">
    <property type="entry name" value="Wzi_sf"/>
</dbReference>
<sequence length="445" mass="50560">MKNLLLIFFLFPLMLFSQEFEIGGGIETKAILSNENETPFWFHTNTNYAVGELTNLSATAGLKASLTYSKFKLNAGAAVYGRDGVAHNVQRRDLYLQFENSWLLATVGSKKQKEVLDGLSATNQNFLWSGNARPLPGILIEANNPFKISNTFRIDWGIGHYVMNDERYVDNTQLHYKRLGVITTFNENNQLTLGVQHYAQWGGTSPEWGKLKSGFKDFVNVFFAHTTEEYGIEGETLNKLGNHLGTLLLKYELKNTLGAFSIYHNHYIEDGSGTRWANFPDGLWGIYFKPQNQKIISSVLYEYIDTVDQSGISVGSGKDSYFNNSIYRSGWTYEENIIGIPFILFDKEVEINEENTAFISNRSKTHHFAVMGAFSKFQWKLKSTYAKYLGTYGKPLYPEWKYWYNFGSLSYKSEKLGTFSVLGGMDFSNVADTRVGGGIEYSYSF</sequence>
<name>A0ABX7DPG6_9FLAO</name>
<evidence type="ECO:0000313" key="2">
    <source>
        <dbReference type="Proteomes" id="UP000629420"/>
    </source>
</evidence>
<dbReference type="EMBL" id="CP068439">
    <property type="protein sequence ID" value="QQX76035.1"/>
    <property type="molecule type" value="Genomic_DNA"/>
</dbReference>
<keyword evidence="2" id="KW-1185">Reference proteome</keyword>
<evidence type="ECO:0000313" key="1">
    <source>
        <dbReference type="EMBL" id="QQX76035.1"/>
    </source>
</evidence>